<dbReference type="CDD" id="cd02883">
    <property type="entry name" value="NUDIX_Hydrolase"/>
    <property type="match status" value="1"/>
</dbReference>
<reference evidence="5 6" key="1">
    <citation type="submission" date="2021-03" db="EMBL/GenBank/DDBJ databases">
        <title>Antimicrobial resistance genes in bacteria isolated from Japanese honey, and their potential for conferring macrolide and lincosamide resistance in the American foulbrood pathogen Paenibacillus larvae.</title>
        <authorList>
            <person name="Okamoto M."/>
            <person name="Kumagai M."/>
            <person name="Kanamori H."/>
            <person name="Takamatsu D."/>
        </authorList>
    </citation>
    <scope>NUCLEOTIDE SEQUENCE [LARGE SCALE GENOMIC DNA]</scope>
    <source>
        <strain evidence="5 6">J34TS1</strain>
    </source>
</reference>
<feature type="domain" description="Nudix hydrolase" evidence="4">
    <location>
        <begin position="2"/>
        <end position="131"/>
    </location>
</feature>
<dbReference type="GO" id="GO:0016787">
    <property type="term" value="F:hydrolase activity"/>
    <property type="evidence" value="ECO:0007669"/>
    <property type="project" value="UniProtKB-KW"/>
</dbReference>
<dbReference type="PANTHER" id="PTHR43736:SF1">
    <property type="entry name" value="DIHYDRONEOPTERIN TRIPHOSPHATE DIPHOSPHATASE"/>
    <property type="match status" value="1"/>
</dbReference>
<evidence type="ECO:0000259" key="4">
    <source>
        <dbReference type="PROSITE" id="PS51462"/>
    </source>
</evidence>
<dbReference type="InterPro" id="IPR000086">
    <property type="entry name" value="NUDIX_hydrolase_dom"/>
</dbReference>
<comment type="caution">
    <text evidence="5">The sequence shown here is derived from an EMBL/GenBank/DDBJ whole genome shotgun (WGS) entry which is preliminary data.</text>
</comment>
<evidence type="ECO:0000313" key="5">
    <source>
        <dbReference type="EMBL" id="GIO50749.1"/>
    </source>
</evidence>
<name>A0A919YHB1_9BACL</name>
<dbReference type="AlphaFoldDB" id="A0A919YHB1"/>
<accession>A0A919YHB1</accession>
<keyword evidence="6" id="KW-1185">Reference proteome</keyword>
<dbReference type="PANTHER" id="PTHR43736">
    <property type="entry name" value="ADP-RIBOSE PYROPHOSPHATASE"/>
    <property type="match status" value="1"/>
</dbReference>
<gene>
    <name evidence="5" type="ORF">J34TS1_55140</name>
</gene>
<proteinExistence type="inferred from homology"/>
<dbReference type="Gene3D" id="3.90.79.10">
    <property type="entry name" value="Nucleoside Triphosphate Pyrophosphohydrolase"/>
    <property type="match status" value="1"/>
</dbReference>
<evidence type="ECO:0000313" key="6">
    <source>
        <dbReference type="Proteomes" id="UP000682811"/>
    </source>
</evidence>
<keyword evidence="2 3" id="KW-0378">Hydrolase</keyword>
<evidence type="ECO:0000256" key="1">
    <source>
        <dbReference type="ARBA" id="ARBA00005582"/>
    </source>
</evidence>
<dbReference type="InterPro" id="IPR015797">
    <property type="entry name" value="NUDIX_hydrolase-like_dom_sf"/>
</dbReference>
<dbReference type="PROSITE" id="PS51462">
    <property type="entry name" value="NUDIX"/>
    <property type="match status" value="1"/>
</dbReference>
<dbReference type="RefSeq" id="WP_194235018.1">
    <property type="nucleotide sequence ID" value="NZ_AP025343.1"/>
</dbReference>
<protein>
    <submittedName>
        <fullName evidence="5">DNA mismatch repair protein MutT</fullName>
    </submittedName>
</protein>
<evidence type="ECO:0000256" key="2">
    <source>
        <dbReference type="ARBA" id="ARBA00022801"/>
    </source>
</evidence>
<dbReference type="Pfam" id="PF00293">
    <property type="entry name" value="NUDIX"/>
    <property type="match status" value="1"/>
</dbReference>
<evidence type="ECO:0000256" key="3">
    <source>
        <dbReference type="RuleBase" id="RU003476"/>
    </source>
</evidence>
<dbReference type="PROSITE" id="PS00893">
    <property type="entry name" value="NUDIX_BOX"/>
    <property type="match status" value="1"/>
</dbReference>
<dbReference type="Proteomes" id="UP000682811">
    <property type="component" value="Unassembled WGS sequence"/>
</dbReference>
<dbReference type="EMBL" id="BORT01000037">
    <property type="protein sequence ID" value="GIO50749.1"/>
    <property type="molecule type" value="Genomic_DNA"/>
</dbReference>
<dbReference type="InterPro" id="IPR020084">
    <property type="entry name" value="NUDIX_hydrolase_CS"/>
</dbReference>
<dbReference type="PRINTS" id="PR00502">
    <property type="entry name" value="NUDIXFAMILY"/>
</dbReference>
<organism evidence="5 6">
    <name type="scientific">Paenibacillus azoreducens</name>
    <dbReference type="NCBI Taxonomy" id="116718"/>
    <lineage>
        <taxon>Bacteria</taxon>
        <taxon>Bacillati</taxon>
        <taxon>Bacillota</taxon>
        <taxon>Bacilli</taxon>
        <taxon>Bacillales</taxon>
        <taxon>Paenibacillaceae</taxon>
        <taxon>Paenibacillus</taxon>
    </lineage>
</organism>
<dbReference type="InterPro" id="IPR020476">
    <property type="entry name" value="Nudix_hydrolase"/>
</dbReference>
<sequence length="143" mass="16325">MRRVDIVYSLITNEDRTKVLMVNNKDKDQGRWTLPGGAVEEGETLEIAAVREAKEETGLDIKVHGIVAVNELFIEESDEHLVLVTFRAEITGGREEIVRPDEISEVAWVELEQADKRMPYYIDGISSIARNNIEINYFYEGKI</sequence>
<comment type="similarity">
    <text evidence="1 3">Belongs to the Nudix hydrolase family.</text>
</comment>
<dbReference type="SUPFAM" id="SSF55811">
    <property type="entry name" value="Nudix"/>
    <property type="match status" value="1"/>
</dbReference>